<evidence type="ECO:0000256" key="5">
    <source>
        <dbReference type="ARBA" id="ARBA00023089"/>
    </source>
</evidence>
<evidence type="ECO:0000256" key="6">
    <source>
        <dbReference type="SAM" id="Coils"/>
    </source>
</evidence>
<evidence type="ECO:0000256" key="2">
    <source>
        <dbReference type="ARBA" id="ARBA00022473"/>
    </source>
</evidence>
<dbReference type="InterPro" id="IPR040353">
    <property type="entry name" value="FLX/FLX-like"/>
</dbReference>
<feature type="coiled-coil region" evidence="6">
    <location>
        <begin position="69"/>
        <end position="103"/>
    </location>
</feature>
<evidence type="ECO:0000313" key="8">
    <source>
        <dbReference type="EMBL" id="KAK5830780.1"/>
    </source>
</evidence>
<gene>
    <name evidence="8" type="ORF">PVK06_014575</name>
</gene>
<protein>
    <recommendedName>
        <fullName evidence="10">Protein FLC EXPRESSOR</fullName>
    </recommendedName>
</protein>
<proteinExistence type="inferred from homology"/>
<comment type="caution">
    <text evidence="8">The sequence shown here is derived from an EMBL/GenBank/DDBJ whole genome shotgun (WGS) entry which is preliminary data.</text>
</comment>
<evidence type="ECO:0000256" key="3">
    <source>
        <dbReference type="ARBA" id="ARBA00022782"/>
    </source>
</evidence>
<keyword evidence="4 6" id="KW-0175">Coiled coil</keyword>
<keyword evidence="2" id="KW-0217">Developmental protein</keyword>
<reference evidence="8 9" key="1">
    <citation type="submission" date="2023-03" db="EMBL/GenBank/DDBJ databases">
        <title>WGS of Gossypium arboreum.</title>
        <authorList>
            <person name="Yu D."/>
        </authorList>
    </citation>
    <scope>NUCLEOTIDE SEQUENCE [LARGE SCALE GENOMIC DNA]</scope>
    <source>
        <tissue evidence="8">Leaf</tissue>
    </source>
</reference>
<dbReference type="Proteomes" id="UP001358586">
    <property type="component" value="Chromosome 5"/>
</dbReference>
<evidence type="ECO:0000256" key="4">
    <source>
        <dbReference type="ARBA" id="ARBA00023054"/>
    </source>
</evidence>
<keyword evidence="3" id="KW-0221">Differentiation</keyword>
<evidence type="ECO:0000256" key="1">
    <source>
        <dbReference type="ARBA" id="ARBA00005405"/>
    </source>
</evidence>
<feature type="compositionally biased region" description="Polar residues" evidence="7">
    <location>
        <begin position="299"/>
        <end position="327"/>
    </location>
</feature>
<name>A0ABR0PV02_GOSAR</name>
<evidence type="ECO:0008006" key="10">
    <source>
        <dbReference type="Google" id="ProtNLM"/>
    </source>
</evidence>
<dbReference type="EMBL" id="JARKNE010000005">
    <property type="protein sequence ID" value="KAK5830780.1"/>
    <property type="molecule type" value="Genomic_DNA"/>
</dbReference>
<keyword evidence="9" id="KW-1185">Reference proteome</keyword>
<feature type="coiled-coil region" evidence="6">
    <location>
        <begin position="139"/>
        <end position="166"/>
    </location>
</feature>
<evidence type="ECO:0000313" key="9">
    <source>
        <dbReference type="Proteomes" id="UP001358586"/>
    </source>
</evidence>
<feature type="coiled-coil region" evidence="6">
    <location>
        <begin position="205"/>
        <end position="239"/>
    </location>
</feature>
<accession>A0ABR0PV02</accession>
<sequence length="327" mass="35848">MHKAVWQHIKQRATRIVVSTANMAGRNHLTPPSSLTRSVTERHISHQHHHLEDRIAIQHREIQTLLLDNQRLAAAHVALKQDLALAQQEIRHLTAASANVKSERDAEVREVYERSLKMDAEARAVDAMTAELACVRADVKKFMADDKELTAELEAVNDELAKARMEVKQVPVLMADMEAVRKEIHKGRTAIELEKKTRASNLEQRKILEKNMVLVARELEKLQAQLGLANAEKRAREAAAPTTATATATANPIPTYNGNYGNIDAKYGGSYSMPQAGATCPQSVPGAGAGTMPPVTLEGQGSHTPNVNQTGLQSVSNVPLENQVVQL</sequence>
<evidence type="ECO:0000256" key="7">
    <source>
        <dbReference type="SAM" id="MobiDB-lite"/>
    </source>
</evidence>
<dbReference type="PANTHER" id="PTHR33405">
    <property type="entry name" value="PROTEIN FLX-LIKE 2"/>
    <property type="match status" value="1"/>
</dbReference>
<dbReference type="PANTHER" id="PTHR33405:SF17">
    <property type="entry name" value="PROTEIN FLC EXPRESSOR"/>
    <property type="match status" value="1"/>
</dbReference>
<keyword evidence="5" id="KW-0287">Flowering</keyword>
<organism evidence="8 9">
    <name type="scientific">Gossypium arboreum</name>
    <name type="common">Tree cotton</name>
    <name type="synonym">Gossypium nanking</name>
    <dbReference type="NCBI Taxonomy" id="29729"/>
    <lineage>
        <taxon>Eukaryota</taxon>
        <taxon>Viridiplantae</taxon>
        <taxon>Streptophyta</taxon>
        <taxon>Embryophyta</taxon>
        <taxon>Tracheophyta</taxon>
        <taxon>Spermatophyta</taxon>
        <taxon>Magnoliopsida</taxon>
        <taxon>eudicotyledons</taxon>
        <taxon>Gunneridae</taxon>
        <taxon>Pentapetalae</taxon>
        <taxon>rosids</taxon>
        <taxon>malvids</taxon>
        <taxon>Malvales</taxon>
        <taxon>Malvaceae</taxon>
        <taxon>Malvoideae</taxon>
        <taxon>Gossypium</taxon>
    </lineage>
</organism>
<feature type="region of interest" description="Disordered" evidence="7">
    <location>
        <begin position="280"/>
        <end position="327"/>
    </location>
</feature>
<comment type="similarity">
    <text evidence="1">Belongs to the FLX family.</text>
</comment>